<feature type="region of interest" description="Disordered" evidence="14">
    <location>
        <begin position="801"/>
        <end position="826"/>
    </location>
</feature>
<dbReference type="GO" id="GO:0005790">
    <property type="term" value="C:smooth endoplasmic reticulum"/>
    <property type="evidence" value="ECO:0007669"/>
    <property type="project" value="TreeGrafter"/>
</dbReference>
<dbReference type="GO" id="GO:0033017">
    <property type="term" value="C:sarcoplasmic reticulum membrane"/>
    <property type="evidence" value="ECO:0007669"/>
    <property type="project" value="UniProtKB-SubCell"/>
</dbReference>
<keyword evidence="9" id="KW-0406">Ion transport</keyword>
<keyword evidence="7" id="KW-0703">Sarcoplasmic reticulum</keyword>
<dbReference type="Pfam" id="PF02026">
    <property type="entry name" value="RyR"/>
    <property type="match status" value="3"/>
</dbReference>
<dbReference type="Proteomes" id="UP001174136">
    <property type="component" value="Unassembled WGS sequence"/>
</dbReference>
<evidence type="ECO:0000256" key="2">
    <source>
        <dbReference type="ARBA" id="ARBA00022448"/>
    </source>
</evidence>
<dbReference type="PANTHER" id="PTHR46399:SF7">
    <property type="entry name" value="RYANODINE RECEPTOR 2"/>
    <property type="match status" value="1"/>
</dbReference>
<dbReference type="InterPro" id="IPR048581">
    <property type="entry name" value="RYDR_Jsol"/>
</dbReference>
<feature type="compositionally biased region" description="Basic and acidic residues" evidence="14">
    <location>
        <begin position="964"/>
        <end position="977"/>
    </location>
</feature>
<dbReference type="Pfam" id="PF08454">
    <property type="entry name" value="RIH_assoc"/>
    <property type="match status" value="1"/>
</dbReference>
<dbReference type="Gene3D" id="6.20.350.10">
    <property type="match status" value="1"/>
</dbReference>
<dbReference type="GO" id="GO:0005219">
    <property type="term" value="F:ryanodine-sensitive calcium-release channel activity"/>
    <property type="evidence" value="ECO:0007669"/>
    <property type="project" value="InterPro"/>
</dbReference>
<keyword evidence="2" id="KW-0813">Transport</keyword>
<evidence type="ECO:0000313" key="20">
    <source>
        <dbReference type="Proteomes" id="UP001174136"/>
    </source>
</evidence>
<feature type="chain" id="PRO_5041469342" evidence="16">
    <location>
        <begin position="21"/>
        <end position="4373"/>
    </location>
</feature>
<gene>
    <name evidence="19" type="primary">RYR2_0</name>
    <name evidence="19" type="ORF">N1851_033079</name>
</gene>
<feature type="transmembrane region" description="Helical" evidence="15">
    <location>
        <begin position="4135"/>
        <end position="4157"/>
    </location>
</feature>
<dbReference type="GO" id="GO:0030018">
    <property type="term" value="C:Z disc"/>
    <property type="evidence" value="ECO:0007669"/>
    <property type="project" value="TreeGrafter"/>
</dbReference>
<comment type="subcellular location">
    <subcellularLocation>
        <location evidence="1">Sarcoplasmic reticulum membrane</location>
        <topology evidence="1">Multi-pass membrane protein</topology>
    </subcellularLocation>
</comment>
<comment type="caution">
    <text evidence="19">The sequence shown here is derived from an EMBL/GenBank/DDBJ whole genome shotgun (WGS) entry which is preliminary data.</text>
</comment>
<protein>
    <submittedName>
        <fullName evidence="19">Ryanodine receptor 2</fullName>
    </submittedName>
</protein>
<dbReference type="Pfam" id="PF06459">
    <property type="entry name" value="RR_TM4-6"/>
    <property type="match status" value="2"/>
</dbReference>
<dbReference type="InterPro" id="IPR001870">
    <property type="entry name" value="B30.2/SPRY"/>
</dbReference>
<keyword evidence="4" id="KW-0107">Calcium channel</keyword>
<keyword evidence="11" id="KW-1071">Ligand-gated ion channel</keyword>
<accession>A0AA47M1W1</accession>
<feature type="compositionally biased region" description="Basic and acidic residues" evidence="14">
    <location>
        <begin position="3945"/>
        <end position="3955"/>
    </location>
</feature>
<reference evidence="19" key="1">
    <citation type="journal article" date="2023" name="Front. Mar. Sci.">
        <title>A new Merluccius polli reference genome to investigate the effects of global change in West African waters.</title>
        <authorList>
            <person name="Mateo J.L."/>
            <person name="Blanco-Fernandez C."/>
            <person name="Garcia-Vazquez E."/>
            <person name="Machado-Schiaffino G."/>
        </authorList>
    </citation>
    <scope>NUCLEOTIDE SEQUENCE</scope>
    <source>
        <strain evidence="19">C29</strain>
        <tissue evidence="19">Fin</tissue>
    </source>
</reference>
<evidence type="ECO:0000256" key="1">
    <source>
        <dbReference type="ARBA" id="ARBA00004326"/>
    </source>
</evidence>
<dbReference type="GO" id="GO:0042383">
    <property type="term" value="C:sarcolemma"/>
    <property type="evidence" value="ECO:0007669"/>
    <property type="project" value="TreeGrafter"/>
</dbReference>
<feature type="region of interest" description="Disordered" evidence="14">
    <location>
        <begin position="3517"/>
        <end position="3541"/>
    </location>
</feature>
<evidence type="ECO:0000256" key="7">
    <source>
        <dbReference type="ARBA" id="ARBA00022951"/>
    </source>
</evidence>
<evidence type="ECO:0000256" key="10">
    <source>
        <dbReference type="ARBA" id="ARBA00023136"/>
    </source>
</evidence>
<dbReference type="PROSITE" id="PS50222">
    <property type="entry name" value="EF_HAND_2"/>
    <property type="match status" value="1"/>
</dbReference>
<evidence type="ECO:0000256" key="8">
    <source>
        <dbReference type="ARBA" id="ARBA00022989"/>
    </source>
</evidence>
<dbReference type="InterPro" id="IPR009460">
    <property type="entry name" value="Ryanrecept_TM4-6"/>
</dbReference>
<feature type="transmembrane region" description="Helical" evidence="15">
    <location>
        <begin position="3915"/>
        <end position="3935"/>
    </location>
</feature>
<dbReference type="GO" id="GO:0014808">
    <property type="term" value="P:release of sequestered calcium ion into cytosol by sarcoplasmic reticulum"/>
    <property type="evidence" value="ECO:0007669"/>
    <property type="project" value="TreeGrafter"/>
</dbReference>
<evidence type="ECO:0000259" key="17">
    <source>
        <dbReference type="PROSITE" id="PS50188"/>
    </source>
</evidence>
<dbReference type="InterPro" id="IPR005821">
    <property type="entry name" value="Ion_trans_dom"/>
</dbReference>
<feature type="compositionally biased region" description="Basic and acidic residues" evidence="14">
    <location>
        <begin position="3738"/>
        <end position="3764"/>
    </location>
</feature>
<dbReference type="InterPro" id="IPR013662">
    <property type="entry name" value="RIH_assoc-dom"/>
</dbReference>
<dbReference type="InterPro" id="IPR035762">
    <property type="entry name" value="SPRY3_RyR"/>
</dbReference>
<evidence type="ECO:0000256" key="3">
    <source>
        <dbReference type="ARBA" id="ARBA00022568"/>
    </source>
</evidence>
<keyword evidence="8 15" id="KW-1133">Transmembrane helix</keyword>
<keyword evidence="10 15" id="KW-0472">Membrane</keyword>
<dbReference type="GO" id="GO:0005509">
    <property type="term" value="F:calcium ion binding"/>
    <property type="evidence" value="ECO:0007669"/>
    <property type="project" value="InterPro"/>
</dbReference>
<feature type="domain" description="B30.2/SPRY" evidence="17">
    <location>
        <begin position="428"/>
        <end position="624"/>
    </location>
</feature>
<dbReference type="InterPro" id="IPR003877">
    <property type="entry name" value="SPRY_dom"/>
</dbReference>
<dbReference type="GO" id="GO:0034704">
    <property type="term" value="C:calcium channel complex"/>
    <property type="evidence" value="ECO:0007669"/>
    <property type="project" value="TreeGrafter"/>
</dbReference>
<evidence type="ECO:0000256" key="13">
    <source>
        <dbReference type="ARBA" id="ARBA00036634"/>
    </source>
</evidence>
<keyword evidence="20" id="KW-1185">Reference proteome</keyword>
<keyword evidence="12" id="KW-0407">Ion channel</keyword>
<dbReference type="Gene3D" id="2.60.120.920">
    <property type="match status" value="2"/>
</dbReference>
<proteinExistence type="predicted"/>
<evidence type="ECO:0000256" key="5">
    <source>
        <dbReference type="ARBA" id="ARBA00022692"/>
    </source>
</evidence>
<comment type="catalytic activity">
    <reaction evidence="13">
        <text>Ca(2+)(in) = Ca(2+)(out)</text>
        <dbReference type="Rhea" id="RHEA:29671"/>
        <dbReference type="ChEBI" id="CHEBI:29108"/>
    </reaction>
</comment>
<dbReference type="FunFam" id="1.10.287.70:FF:000017">
    <property type="entry name" value="ryanodine receptor isoform X2"/>
    <property type="match status" value="1"/>
</dbReference>
<dbReference type="InterPro" id="IPR000699">
    <property type="entry name" value="RIH_dom"/>
</dbReference>
<feature type="transmembrane region" description="Helical" evidence="15">
    <location>
        <begin position="3583"/>
        <end position="3610"/>
    </location>
</feature>
<dbReference type="SMART" id="SM00449">
    <property type="entry name" value="SPRY"/>
    <property type="match status" value="2"/>
</dbReference>
<evidence type="ECO:0000256" key="11">
    <source>
        <dbReference type="ARBA" id="ARBA00023286"/>
    </source>
</evidence>
<keyword evidence="19" id="KW-0675">Receptor</keyword>
<sequence length="4373" mass="491523">MKHYFTSRTLLALGFHIGLADDQAEKHLQCIRLSAKYEQPSGYRPSPLDLSQMALCSALETAVDSLAENEHNVWAKEIIRQGWTYGAQQDIKAKRSPQLVPYGLLEEPSRGAGRDSAREVICTLLAYGYSLEPLDLEQLAALRDPCCLPSAERWRMFRTDRRYAVTEGRWYFEFEVLTSGDMRVGWARPSCSPDRELGSDDLAYVFDGSTAQWYHQGGEPLGCPWKRGDVVGCLLDMTQRTMVVSLNGEVLLDHKGSELAAKNFDIGDGLLPVVSVGVNQVGRLNLGMEGGSLQCFALHGLQEGYQPFAVNMAREPALWMSWRQPQFTSVLPHHRDLMVTRDGGKADASPSLRVTQRAMTSPHIGGSEMGCYRLSMSVQIATVLSSPAGGALPGTTNPLSPSRKEMEEFKVDPDFEVLMKSAHCFTGSRDELNHKDQSHDKTSRLKQRRFMLKKSKPDLVSCNSSARLLEDVLVDKDNNGCPVQKSTYYYSVRVLPGQEPFNVWVGWVTSDFHQHEPTFDPDRSRTVTVTLGDDSGKVQESVKRSNCYMVCAGEATGLSQSRRSTGLEIGCLVNTATGLLSFTSSGVDMATFYQVEGSTRLFPAVFIKPTASNMFQFNLGCVKNVMPLSAGLFRSQKTNTAPQCPPRLHVQQLSPVSWARVPQQTLRVEATWSDARRGWQVQCFEPLQVLTIHIPDENRCVDILELSERHDLLTFHHHTLLLYCSLCALGNARVSHALCSHLDQSQLLYAIQDPYLPGPLRTALYKLLIQVYLSSNATACLMTNQEYVIPLTEQTRAIALQPGPGSASTTGSSGPPSPVPSMAHSTSLRPKMLLSSPCFVRVSDRPLDASGDGSSNSSPGAEALVFTGSPRIPLDQLRSLTVEMLSAAVRAVGQGVRDPEGGSVELLLVPLLRLFYNLLVMGVFGDEDLGKVLELIEPGVFRRDARHGDENEKHDDDDEDEDDRFEKEQRGCTGEKENIPKHGLLQMKLPEAVKLELCQLLSYLCDCQVRHRVEAMAAFSESFVGRLQENQRLRYNQVMEALNMSAALTARKTKEFRSPPLEQMNMLLSFRDKQDPDDCPCPADIQDLLHHFHYRLTAHCGIDVDGDQESDEGAERNIKDRLVGLMRRVIGRKEKCTDREMERRSKAPMSLQQLISETVVHWAQESAVGDPALVRAMFSLLHRQYQGLAGQMGGPLRRAYTISQTSVEDAMALLASLGQIRSLLSVRMGGEEERLMIRGLGDIMNNKVFYQHPDLMRALGMHETVMEVMVNVLGEGESKEISFPKMVAHCCRFLCYFCRISRHNQGALFDRLSYLLENSSVGLASPSMRGATPLDVAAASVMDNNELALALREPDLEKVVQYLAGCGLQSCPMLVSKGYPDIGWNPVEGERYLNFLRFAVFCNGESVEENAYVVVRLLIRRPECFGPALQGEGGEGLLVAMEEAIRISKDISMDGPSTAYRSSKMLDAAEDDEEDDLIHMGHAIMTFYSALIDLLGRCAPEMHLINAGKGEAVRVRAILRSLVPLSDLQGVISIPFQIPSLDSNGTLMEPNPTTVFCPDHKAAMVLFLDRVYGIQEQRLLFHLLQVGFLPDLQAAASLDTADLGSVDMALALNRYLCTAALPLLTKHSCLFHALDGTSAVPPTLVHSLTQAVYRLSASPNLTKAQRDSIERCMLAICGQLQPSMIQPLLRRLVFDIPQLSGHTKMPLKLLTNHYEQNWKYYCLVGESGNLGSASEEELQMSRKLFWGLFNALAQKPYEPELFRLCLQSLAALAGALPPCHTHPCCVSQAEGKGSWDTEGRFNPQPVDTSSVSLPERLEFVVNKYAEHTHEKWSLDKFANGWVHGEQLCEHTKVHPLLKPYRALAEKDKEAYRWAIKETLKTMLSFGWTVERTTEGEAFGLHTACTRRFPQAGQLSFEGASTFTPKPLDMSSVTLSWNQCSMAEQLAENYHNTWAKRKKLELESKGGPSHSLLVPYDTLSAKERTKLRDRAQDVLKFLQLNGYTVWRDRKTVETDSPAIATRYGYTLLQRLLLYTEEAQEDILELEVMQARGQTAKGETPEHQQRIHFLSQVVLPLLEQYLKSHRAYYLSNSTCYQGNRGHASNKEKEMVVSLFCKLAALVRRRTSLFGGKDASINGCLHVLAQTLDARTVMQSSSENIRASLRSFFEAAAVDLEVTVDHLSVTLAAIPHGRGPGPQHQRGLATVCGYTASTLLPILTALSQHLGSHSSGEDLLVGSVQVYCYRILNCLYSLGTSCRVYVEGQRAAAGACLAALIGAFPVSVLEPALTQDHPSSIYHTLTDTQRQDLGVPGGVEGLCPLLPSLEQALGEVETLAAAGAGARQAHYGHVTEVTLPLVCSYMARWWQRAPRCQSAHLVPRDSALLGHILHILHNHLGKGQGEWTQQLAAYSWLLSPNTPSSIVKKVWFDIQLHLARRRREGTRELFRSFFIIRKDDDGMEYVCLSHNPGTKNHKNATDPDKENLCGFMFADPGNPACPVASFRKYISKCPPDTTACYLHPKRSPRAVLSDTCYSNEPMGVGLSQVYTNHSLYSTAVHLLADGGLESCQIMSITGHQCESSLRSYWAPSIRERRKWSIFSQPIICKACPGLLKSHFLPLMEKLRKRAASILQEEERMKTDTASHSDRSEAELRIQEKFMMLVRDLYAFYLLLIPFVDSKRASWLKECNPEAQQLFRMVADIFTFWAKSHNFKWEEQNYVVQNEINNSAFLVNSNDKMSKPLDHENRKSKRKGDRYSAHTSLIVAAVKRLLPVGVRFCSPNDQSLIALAKSHLNQRDTDVEIREHVCNGLLQLQSRDSTVCQWQKDVDTEHSGQQEAATDIQSTATRILHIARVLYYLDQVAHPQSSTRAAWHTVLSKQRKRAVVACLRMAPLYNLPRHRAVNLFLQGYHKSWISAEDHSFEENLVEGLARRGVMKHCGASSEEEEKEEEDEEVDEEEEKGVELCAQPIDPLRQLITLFSQSALTEGSKPGNDTLYMSYATIMAKSCQREEEEDENEEMKTFEEKEMEKQKLLYQQARLHDRGAAEMVLQTISASKGEMDSMVASTLKLGISILNGGNTTVQQKMLEYLRERRDVDFFKSMASLMQSCSVLDLNAFERQNKAEGLGMTVDDSSGEKVMPDEELTCDLFRFLQLLCEGHNSEFQNYLRTQSGNNTTVNIIISTVDYLLRLQESISDFYWFYSGKAVIDKHGRQSFSKAISAAKQVFNTLTEYIQGPCTGNQQSLAHSRLWDAVVGFLHVFAHMQMKLSQDSRQINLLKKLMDLQKDMVVMLLSLLEGNVVNGTIGKQMVDMLVESSSNVEMILKFFDMFLKLKDLTSSDAFREYDPEAQGCVSRKDFQRAMESCKRFSPPETHFLLSCTDADSPLLDYEGFVDRFHEPATDIGFSLAVLLTNLSEHMPNDSRLGTFLELAKCILTYFRPYLGRIEILGSGKRIERVYFEISGSSRMQWDKPQVKESKRQFIFDVVNEGGEKEKMEMFVNFCEDTIFEMQMASQISGAHAGQKSLGNDFENEEENNNNIKGKEAGAKPGSTCDGATTALISTFSIQNAKKHMKRMTAWDLLMAPASLVRFFLMVIVALCCALTRGILYALYVAFINGGLVEGAKRMRVLDALGSIPEPTLDEVTEASDQLRERRSVSSHRDGWELGEMAAGATVAGAAAMTGCAREVERLSDIFGMRMTKEGGQYRFLTDDLTTSLTDLFRATAFGQVAPGQFVPGEHQAQASIVRREDEKVSESEKKVGDMSEKTNGKEETKGKWKTKRCSSKCEEPDAQQSALWELMDTYHKKLLNCFARNFYNMRLLALFVAFAINFILLFYKVIVFLSMESQSLTPSYYYLFVSSFLCSSLLFLSFLNLSINLSSFLSFHRYFLNHYLFPSFLKLSFSFFPQSFFFFSFLHLALHLSFLFYDISIFFFLSVFLSYFLGGGEGEEEQKRPAVAPHREGLQDPAEGSDGEGSVFVLEESSGYMEPSLRLLALTHTLISFCCIIGYYCLKVPLVIFKREKEIARRLEFDGVYVTDQPLEDDIKGQWDRMAINTRSFPSNYWDKFVKRKVMDKYEEFYGSERIGELLGLDRAALDFSSQGAEARRPRRDTAWSSLCYSIDLKYQVWKLGVVFTDNSFLYLTWYLAMSALGHYNNFIFAVHLLDIAMGFKTLRTILSSVTHNGKQLALTVGLLAVVVYLYTVVAFNFFRKFYNKGEDMKCNDMLTCYMFHMYVGVRAGGGIGDEIDDPAGDEFEMERVVFDITFFFFVIVILLAIIQGLIIDAFGELRDQQEQVKEDMETKCFICGIGSEYFDTVPHGFETHTLQEHNLANYLFFMMYLINKDETEHTGQESYVWKMYQERCWEFFPVGDCFRKQYEDQLG</sequence>
<evidence type="ECO:0000256" key="16">
    <source>
        <dbReference type="SAM" id="SignalP"/>
    </source>
</evidence>
<feature type="transmembrane region" description="Helical" evidence="15">
    <location>
        <begin position="4178"/>
        <end position="4200"/>
    </location>
</feature>
<dbReference type="InterPro" id="IPR002048">
    <property type="entry name" value="EF_hand_dom"/>
</dbReference>
<feature type="domain" description="B30.2/SPRY" evidence="17">
    <location>
        <begin position="92"/>
        <end position="291"/>
    </location>
</feature>
<name>A0AA47M1W1_MERPO</name>
<organism evidence="19 20">
    <name type="scientific">Merluccius polli</name>
    <name type="common">Benguela hake</name>
    <name type="synonym">Merluccius cadenati</name>
    <dbReference type="NCBI Taxonomy" id="89951"/>
    <lineage>
        <taxon>Eukaryota</taxon>
        <taxon>Metazoa</taxon>
        <taxon>Chordata</taxon>
        <taxon>Craniata</taxon>
        <taxon>Vertebrata</taxon>
        <taxon>Euteleostomi</taxon>
        <taxon>Actinopterygii</taxon>
        <taxon>Neopterygii</taxon>
        <taxon>Teleostei</taxon>
        <taxon>Neoteleostei</taxon>
        <taxon>Acanthomorphata</taxon>
        <taxon>Zeiogadaria</taxon>
        <taxon>Gadariae</taxon>
        <taxon>Gadiformes</taxon>
        <taxon>Gadoidei</taxon>
        <taxon>Merlucciidae</taxon>
        <taxon>Merluccius</taxon>
    </lineage>
</organism>
<feature type="transmembrane region" description="Helical" evidence="15">
    <location>
        <begin position="4254"/>
        <end position="4277"/>
    </location>
</feature>
<feature type="region of interest" description="Disordered" evidence="14">
    <location>
        <begin position="2931"/>
        <end position="2954"/>
    </location>
</feature>
<dbReference type="Pfam" id="PF01365">
    <property type="entry name" value="RYDR_ITPR"/>
    <property type="match status" value="1"/>
</dbReference>
<evidence type="ECO:0000256" key="9">
    <source>
        <dbReference type="ARBA" id="ARBA00023065"/>
    </source>
</evidence>
<keyword evidence="3" id="KW-0109">Calcium transport</keyword>
<dbReference type="InterPro" id="IPR013320">
    <property type="entry name" value="ConA-like_dom_sf"/>
</dbReference>
<feature type="domain" description="EF-hand" evidence="18">
    <location>
        <begin position="3326"/>
        <end position="3361"/>
    </location>
</feature>
<feature type="region of interest" description="Disordered" evidence="14">
    <location>
        <begin position="3737"/>
        <end position="3764"/>
    </location>
</feature>
<feature type="region of interest" description="Disordered" evidence="14">
    <location>
        <begin position="3945"/>
        <end position="3964"/>
    </location>
</feature>
<keyword evidence="6" id="KW-0106">Calcium</keyword>
<dbReference type="InterPro" id="IPR003032">
    <property type="entry name" value="Ryanodine_rcpt"/>
</dbReference>
<dbReference type="Pfam" id="PF00520">
    <property type="entry name" value="Ion_trans"/>
    <property type="match status" value="1"/>
</dbReference>
<feature type="region of interest" description="Disordered" evidence="14">
    <location>
        <begin position="946"/>
        <end position="977"/>
    </location>
</feature>
<dbReference type="GO" id="GO:0006874">
    <property type="term" value="P:intracellular calcium ion homeostasis"/>
    <property type="evidence" value="ECO:0007669"/>
    <property type="project" value="InterPro"/>
</dbReference>
<dbReference type="CDD" id="cd12879">
    <property type="entry name" value="SPRY3_RyR"/>
    <property type="match status" value="1"/>
</dbReference>
<dbReference type="InterPro" id="IPR015925">
    <property type="entry name" value="Ryanodine_IP3_receptor"/>
</dbReference>
<dbReference type="PROSITE" id="PS50188">
    <property type="entry name" value="B302_SPRY"/>
    <property type="match status" value="2"/>
</dbReference>
<evidence type="ECO:0000259" key="18">
    <source>
        <dbReference type="PROSITE" id="PS50222"/>
    </source>
</evidence>
<dbReference type="SUPFAM" id="SSF49899">
    <property type="entry name" value="Concanavalin A-like lectins/glucanases"/>
    <property type="match status" value="1"/>
</dbReference>
<feature type="compositionally biased region" description="Low complexity" evidence="14">
    <location>
        <begin position="802"/>
        <end position="814"/>
    </location>
</feature>
<dbReference type="Gene3D" id="1.10.490.160">
    <property type="match status" value="1"/>
</dbReference>
<dbReference type="Pfam" id="PF21119">
    <property type="entry name" value="RYDR_Jsol"/>
    <property type="match status" value="1"/>
</dbReference>
<dbReference type="Pfam" id="PF00622">
    <property type="entry name" value="SPRY"/>
    <property type="match status" value="2"/>
</dbReference>
<evidence type="ECO:0000256" key="12">
    <source>
        <dbReference type="ARBA" id="ARBA00023303"/>
    </source>
</evidence>
<dbReference type="InterPro" id="IPR043136">
    <property type="entry name" value="B30.2/SPRY_sf"/>
</dbReference>
<evidence type="ECO:0000256" key="15">
    <source>
        <dbReference type="SAM" id="Phobius"/>
    </source>
</evidence>
<feature type="transmembrane region" description="Helical" evidence="15">
    <location>
        <begin position="3812"/>
        <end position="3834"/>
    </location>
</feature>
<dbReference type="EMBL" id="JAOPHQ010006288">
    <property type="protein sequence ID" value="KAK0132132.1"/>
    <property type="molecule type" value="Genomic_DNA"/>
</dbReference>
<feature type="transmembrane region" description="Helical" evidence="15">
    <location>
        <begin position="3846"/>
        <end position="3868"/>
    </location>
</feature>
<keyword evidence="5 15" id="KW-0812">Transmembrane</keyword>
<dbReference type="PANTHER" id="PTHR46399">
    <property type="entry name" value="B30.2/SPRY DOMAIN-CONTAINING PROTEIN"/>
    <property type="match status" value="1"/>
</dbReference>
<evidence type="ECO:0000313" key="19">
    <source>
        <dbReference type="EMBL" id="KAK0132132.1"/>
    </source>
</evidence>
<feature type="signal peptide" evidence="16">
    <location>
        <begin position="1"/>
        <end position="20"/>
    </location>
</feature>
<dbReference type="Gene3D" id="1.10.287.70">
    <property type="match status" value="1"/>
</dbReference>
<feature type="compositionally biased region" description="Acidic residues" evidence="14">
    <location>
        <begin position="2937"/>
        <end position="2954"/>
    </location>
</feature>
<dbReference type="InterPro" id="IPR011992">
    <property type="entry name" value="EF-hand-dom_pair"/>
</dbReference>
<evidence type="ECO:0000256" key="6">
    <source>
        <dbReference type="ARBA" id="ARBA00022837"/>
    </source>
</evidence>
<dbReference type="SUPFAM" id="SSF47473">
    <property type="entry name" value="EF-hand"/>
    <property type="match status" value="1"/>
</dbReference>
<evidence type="ECO:0000256" key="4">
    <source>
        <dbReference type="ARBA" id="ARBA00022673"/>
    </source>
</evidence>
<evidence type="ECO:0000256" key="14">
    <source>
        <dbReference type="SAM" id="MobiDB-lite"/>
    </source>
</evidence>
<dbReference type="GO" id="GO:0006941">
    <property type="term" value="P:striated muscle contraction"/>
    <property type="evidence" value="ECO:0007669"/>
    <property type="project" value="TreeGrafter"/>
</dbReference>
<keyword evidence="16" id="KW-0732">Signal</keyword>